<evidence type="ECO:0000313" key="2">
    <source>
        <dbReference type="EMBL" id="MBC5998200.1"/>
    </source>
</evidence>
<organism evidence="2 3">
    <name type="scientific">Romboutsia faecis</name>
    <dbReference type="NCBI Taxonomy" id="2764597"/>
    <lineage>
        <taxon>Bacteria</taxon>
        <taxon>Bacillati</taxon>
        <taxon>Bacillota</taxon>
        <taxon>Clostridia</taxon>
        <taxon>Peptostreptococcales</taxon>
        <taxon>Peptostreptococcaceae</taxon>
        <taxon>Romboutsia</taxon>
    </lineage>
</organism>
<name>A0ABR7JTG0_9FIRM</name>
<dbReference type="EMBL" id="JACRWE010000011">
    <property type="protein sequence ID" value="MBC5998200.1"/>
    <property type="molecule type" value="Genomic_DNA"/>
</dbReference>
<accession>A0ABR7JTG0</accession>
<reference evidence="2 3" key="1">
    <citation type="submission" date="2020-08" db="EMBL/GenBank/DDBJ databases">
        <authorList>
            <person name="Liu C."/>
            <person name="Sun Q."/>
        </authorList>
    </citation>
    <scope>NUCLEOTIDE SEQUENCE [LARGE SCALE GENOMIC DNA]</scope>
    <source>
        <strain evidence="2 3">NSJ-18</strain>
    </source>
</reference>
<gene>
    <name evidence="2" type="ORF">H8923_15705</name>
</gene>
<dbReference type="RefSeq" id="WP_153972805.1">
    <property type="nucleotide sequence ID" value="NZ_JACRWE010000011.1"/>
</dbReference>
<keyword evidence="1" id="KW-0472">Membrane</keyword>
<feature type="transmembrane region" description="Helical" evidence="1">
    <location>
        <begin position="6"/>
        <end position="25"/>
    </location>
</feature>
<proteinExistence type="predicted"/>
<keyword evidence="1" id="KW-0812">Transmembrane</keyword>
<comment type="caution">
    <text evidence="2">The sequence shown here is derived from an EMBL/GenBank/DDBJ whole genome shotgun (WGS) entry which is preliminary data.</text>
</comment>
<sequence length="85" mass="9504">MNAMGWQIGAILIGASALIVAIYIAKLLNSTTKVVERANRLIDYNERNIQEIIENTASITKSVDEIIAILTKVTSILKVFRIFRK</sequence>
<evidence type="ECO:0000313" key="3">
    <source>
        <dbReference type="Proteomes" id="UP000609849"/>
    </source>
</evidence>
<evidence type="ECO:0000256" key="1">
    <source>
        <dbReference type="SAM" id="Phobius"/>
    </source>
</evidence>
<keyword evidence="3" id="KW-1185">Reference proteome</keyword>
<dbReference type="Proteomes" id="UP000609849">
    <property type="component" value="Unassembled WGS sequence"/>
</dbReference>
<keyword evidence="1" id="KW-1133">Transmembrane helix</keyword>
<protein>
    <submittedName>
        <fullName evidence="2">DUF948 domain-containing protein</fullName>
    </submittedName>
</protein>